<reference evidence="3" key="1">
    <citation type="journal article" date="2023" name="Mol. Phylogenet. Evol.">
        <title>Genome-scale phylogeny and comparative genomics of the fungal order Sordariales.</title>
        <authorList>
            <person name="Hensen N."/>
            <person name="Bonometti L."/>
            <person name="Westerberg I."/>
            <person name="Brannstrom I.O."/>
            <person name="Guillou S."/>
            <person name="Cros-Aarteil S."/>
            <person name="Calhoun S."/>
            <person name="Haridas S."/>
            <person name="Kuo A."/>
            <person name="Mondo S."/>
            <person name="Pangilinan J."/>
            <person name="Riley R."/>
            <person name="LaButti K."/>
            <person name="Andreopoulos B."/>
            <person name="Lipzen A."/>
            <person name="Chen C."/>
            <person name="Yan M."/>
            <person name="Daum C."/>
            <person name="Ng V."/>
            <person name="Clum A."/>
            <person name="Steindorff A."/>
            <person name="Ohm R.A."/>
            <person name="Martin F."/>
            <person name="Silar P."/>
            <person name="Natvig D.O."/>
            <person name="Lalanne C."/>
            <person name="Gautier V."/>
            <person name="Ament-Velasquez S.L."/>
            <person name="Kruys A."/>
            <person name="Hutchinson M.I."/>
            <person name="Powell A.J."/>
            <person name="Barry K."/>
            <person name="Miller A.N."/>
            <person name="Grigoriev I.V."/>
            <person name="Debuchy R."/>
            <person name="Gladieux P."/>
            <person name="Hiltunen Thoren M."/>
            <person name="Johannesson H."/>
        </authorList>
    </citation>
    <scope>NUCLEOTIDE SEQUENCE</scope>
    <source>
        <strain evidence="3">CBS 560.94</strain>
    </source>
</reference>
<dbReference type="EMBL" id="JAUEPP010000005">
    <property type="protein sequence ID" value="KAK3342560.1"/>
    <property type="molecule type" value="Genomic_DNA"/>
</dbReference>
<dbReference type="InterPro" id="IPR036291">
    <property type="entry name" value="NAD(P)-bd_dom_sf"/>
</dbReference>
<dbReference type="RefSeq" id="XP_062680353.1">
    <property type="nucleotide sequence ID" value="XM_062822083.1"/>
</dbReference>
<organism evidence="3 4">
    <name type="scientific">Neurospora tetraspora</name>
    <dbReference type="NCBI Taxonomy" id="94610"/>
    <lineage>
        <taxon>Eukaryota</taxon>
        <taxon>Fungi</taxon>
        <taxon>Dikarya</taxon>
        <taxon>Ascomycota</taxon>
        <taxon>Pezizomycotina</taxon>
        <taxon>Sordariomycetes</taxon>
        <taxon>Sordariomycetidae</taxon>
        <taxon>Sordariales</taxon>
        <taxon>Sordariaceae</taxon>
        <taxon>Neurospora</taxon>
    </lineage>
</organism>
<dbReference type="GO" id="GO:0016491">
    <property type="term" value="F:oxidoreductase activity"/>
    <property type="evidence" value="ECO:0007669"/>
    <property type="project" value="TreeGrafter"/>
</dbReference>
<dbReference type="Pfam" id="PF01408">
    <property type="entry name" value="GFO_IDH_MocA"/>
    <property type="match status" value="1"/>
</dbReference>
<dbReference type="AlphaFoldDB" id="A0AAE0JCX3"/>
<dbReference type="InterPro" id="IPR004104">
    <property type="entry name" value="Gfo/Idh/MocA-like_OxRdtase_C"/>
</dbReference>
<dbReference type="GO" id="GO:0005737">
    <property type="term" value="C:cytoplasm"/>
    <property type="evidence" value="ECO:0007669"/>
    <property type="project" value="TreeGrafter"/>
</dbReference>
<dbReference type="PANTHER" id="PTHR42840:SF5">
    <property type="entry name" value="NAD(P)-BINDING ROSSMANN-FOLD SUPERFAMILY PROTEIN"/>
    <property type="match status" value="1"/>
</dbReference>
<evidence type="ECO:0000259" key="1">
    <source>
        <dbReference type="Pfam" id="PF01408"/>
    </source>
</evidence>
<sequence length="353" mass="38237">MVGIALLGAGIFAREQHLPAIESVPSVSLKAIYSRSESSANTLASAASSPVDVYYDVPTGTGEANVGPEEKTLDALLARTDIDAVVIALPILAQPAVIQKALKAGKHVLSEKPVAKDVEAAKELVGFYEALGGEKKPLWAVAENFRYTPSLIKAAQRVKEVGGKLTTFRLNMNGWVEEGNKYFKTEWRKVPSYQGGFLLDGGVHFIAGLRMLLSELNQEITHVAGFSALLEERLLPVDTVHAVALTNNGKSGTISMSFGTQFKSGLEIEVVTTQGSVYWNHNQVKTKTKEGEKTDEFEKSTGVKEEMVAFAKAIEKGETEKYQTPEEALRDLEVVQRLLESGEGKGVVKTVEA</sequence>
<comment type="caution">
    <text evidence="3">The sequence shown here is derived from an EMBL/GenBank/DDBJ whole genome shotgun (WGS) entry which is preliminary data.</text>
</comment>
<evidence type="ECO:0008006" key="5">
    <source>
        <dbReference type="Google" id="ProtNLM"/>
    </source>
</evidence>
<dbReference type="GO" id="GO:0000166">
    <property type="term" value="F:nucleotide binding"/>
    <property type="evidence" value="ECO:0007669"/>
    <property type="project" value="InterPro"/>
</dbReference>
<dbReference type="GO" id="GO:0006740">
    <property type="term" value="P:NADPH regeneration"/>
    <property type="evidence" value="ECO:0007669"/>
    <property type="project" value="TreeGrafter"/>
</dbReference>
<dbReference type="SUPFAM" id="SSF51735">
    <property type="entry name" value="NAD(P)-binding Rossmann-fold domains"/>
    <property type="match status" value="1"/>
</dbReference>
<dbReference type="Gene3D" id="3.30.360.10">
    <property type="entry name" value="Dihydrodipicolinate Reductase, domain 2"/>
    <property type="match status" value="1"/>
</dbReference>
<protein>
    <recommendedName>
        <fullName evidence="5">NAD(P)-binding protein</fullName>
    </recommendedName>
</protein>
<evidence type="ECO:0000259" key="2">
    <source>
        <dbReference type="Pfam" id="PF02894"/>
    </source>
</evidence>
<proteinExistence type="predicted"/>
<feature type="domain" description="Gfo/Idh/MocA-like oxidoreductase C-terminal" evidence="2">
    <location>
        <begin position="163"/>
        <end position="349"/>
    </location>
</feature>
<keyword evidence="4" id="KW-1185">Reference proteome</keyword>
<accession>A0AAE0JCX3</accession>
<dbReference type="InterPro" id="IPR000683">
    <property type="entry name" value="Gfo/Idh/MocA-like_OxRdtase_N"/>
</dbReference>
<reference evidence="3" key="2">
    <citation type="submission" date="2023-06" db="EMBL/GenBank/DDBJ databases">
        <authorList>
            <consortium name="Lawrence Berkeley National Laboratory"/>
            <person name="Haridas S."/>
            <person name="Hensen N."/>
            <person name="Bonometti L."/>
            <person name="Westerberg I."/>
            <person name="Brannstrom I.O."/>
            <person name="Guillou S."/>
            <person name="Cros-Aarteil S."/>
            <person name="Calhoun S."/>
            <person name="Kuo A."/>
            <person name="Mondo S."/>
            <person name="Pangilinan J."/>
            <person name="Riley R."/>
            <person name="Labutti K."/>
            <person name="Andreopoulos B."/>
            <person name="Lipzen A."/>
            <person name="Chen C."/>
            <person name="Yanf M."/>
            <person name="Daum C."/>
            <person name="Ng V."/>
            <person name="Clum A."/>
            <person name="Steindorff A."/>
            <person name="Ohm R."/>
            <person name="Martin F."/>
            <person name="Silar P."/>
            <person name="Natvig D."/>
            <person name="Lalanne C."/>
            <person name="Gautier V."/>
            <person name="Ament-Velasquez S.L."/>
            <person name="Kruys A."/>
            <person name="Hutchinson M.I."/>
            <person name="Powell A.J."/>
            <person name="Barry K."/>
            <person name="Miller A.N."/>
            <person name="Grigoriev I.V."/>
            <person name="Debuchy R."/>
            <person name="Gladieux P."/>
            <person name="Thoren M.H."/>
            <person name="Johannesson H."/>
        </authorList>
    </citation>
    <scope>NUCLEOTIDE SEQUENCE</scope>
    <source>
        <strain evidence="3">CBS 560.94</strain>
    </source>
</reference>
<dbReference type="SUPFAM" id="SSF55347">
    <property type="entry name" value="Glyceraldehyde-3-phosphate dehydrogenase-like, C-terminal domain"/>
    <property type="match status" value="1"/>
</dbReference>
<evidence type="ECO:0000313" key="3">
    <source>
        <dbReference type="EMBL" id="KAK3342560.1"/>
    </source>
</evidence>
<evidence type="ECO:0000313" key="4">
    <source>
        <dbReference type="Proteomes" id="UP001278500"/>
    </source>
</evidence>
<name>A0AAE0JCX3_9PEZI</name>
<dbReference type="Gene3D" id="3.40.50.720">
    <property type="entry name" value="NAD(P)-binding Rossmann-like Domain"/>
    <property type="match status" value="1"/>
</dbReference>
<dbReference type="PANTHER" id="PTHR42840">
    <property type="entry name" value="NAD(P)-BINDING ROSSMANN-FOLD SUPERFAMILY PROTEIN-RELATED"/>
    <property type="match status" value="1"/>
</dbReference>
<feature type="domain" description="Gfo/Idh/MocA-like oxidoreductase N-terminal" evidence="1">
    <location>
        <begin position="3"/>
        <end position="126"/>
    </location>
</feature>
<dbReference type="Proteomes" id="UP001278500">
    <property type="component" value="Unassembled WGS sequence"/>
</dbReference>
<dbReference type="GeneID" id="87859237"/>
<dbReference type="Pfam" id="PF02894">
    <property type="entry name" value="GFO_IDH_MocA_C"/>
    <property type="match status" value="1"/>
</dbReference>
<gene>
    <name evidence="3" type="ORF">B0H65DRAFT_223273</name>
</gene>